<keyword evidence="1 4" id="KW-0349">Heme</keyword>
<dbReference type="SUPFAM" id="SSF46626">
    <property type="entry name" value="Cytochrome c"/>
    <property type="match status" value="1"/>
</dbReference>
<evidence type="ECO:0000256" key="1">
    <source>
        <dbReference type="ARBA" id="ARBA00022617"/>
    </source>
</evidence>
<accession>A0A1M6ZGW1</accession>
<dbReference type="GO" id="GO:0020037">
    <property type="term" value="F:heme binding"/>
    <property type="evidence" value="ECO:0007669"/>
    <property type="project" value="InterPro"/>
</dbReference>
<dbReference type="PROSITE" id="PS51007">
    <property type="entry name" value="CYTC"/>
    <property type="match status" value="1"/>
</dbReference>
<dbReference type="InterPro" id="IPR009056">
    <property type="entry name" value="Cyt_c-like_dom"/>
</dbReference>
<protein>
    <recommendedName>
        <fullName evidence="6">Cytochrome c domain-containing protein</fullName>
    </recommendedName>
</protein>
<sequence length="251" mass="27117">MRRLVVSSCLALASVLGPVTVAAAEDVRLAVPPALMDSGLLDYVVPRFSLKTGVRIDMVGAQDSADLALTNQTAGTPVFQGPNATWSLMRLDTGNADAARFADWLTGEIGRRTITAFEIDGTAPFSLPQEVRAKAVAVTFDGDAALGKTLSDEMCGRCHVVMDEKRMNDIGSAPSFFVLRAMRDWDSRFQGFFALNPHPAFTQIKDVTPPFPIDRPSPIVPVEMDLDQLEAILAYVSDIEPADLGAPIEHQ</sequence>
<evidence type="ECO:0000259" key="6">
    <source>
        <dbReference type="PROSITE" id="PS51007"/>
    </source>
</evidence>
<feature type="signal peptide" evidence="5">
    <location>
        <begin position="1"/>
        <end position="23"/>
    </location>
</feature>
<proteinExistence type="predicted"/>
<dbReference type="GO" id="GO:0009055">
    <property type="term" value="F:electron transfer activity"/>
    <property type="evidence" value="ECO:0007669"/>
    <property type="project" value="InterPro"/>
</dbReference>
<reference evidence="7 8" key="1">
    <citation type="submission" date="2016-11" db="EMBL/GenBank/DDBJ databases">
        <authorList>
            <person name="Varghese N."/>
            <person name="Submissions S."/>
        </authorList>
    </citation>
    <scope>NUCLEOTIDE SEQUENCE [LARGE SCALE GENOMIC DNA]</scope>
    <source>
        <strain evidence="7 8">DSM 28249</strain>
    </source>
</reference>
<gene>
    <name evidence="7" type="ORF">SAMN05443432_10148</name>
</gene>
<name>A0A1M6ZGW1_9RHOB</name>
<dbReference type="InterPro" id="IPR036909">
    <property type="entry name" value="Cyt_c-like_dom_sf"/>
</dbReference>
<keyword evidence="3 4" id="KW-0408">Iron</keyword>
<keyword evidence="2 4" id="KW-0479">Metal-binding</keyword>
<keyword evidence="8" id="KW-1185">Reference proteome</keyword>
<feature type="chain" id="PRO_5013336999" description="Cytochrome c domain-containing protein" evidence="5">
    <location>
        <begin position="24"/>
        <end position="251"/>
    </location>
</feature>
<dbReference type="RefSeq" id="WP_223228276.1">
    <property type="nucleotide sequence ID" value="NZ_FRCB01000001.1"/>
</dbReference>
<dbReference type="GO" id="GO:0046872">
    <property type="term" value="F:metal ion binding"/>
    <property type="evidence" value="ECO:0007669"/>
    <property type="project" value="UniProtKB-KW"/>
</dbReference>
<organism evidence="7 8">
    <name type="scientific">Roseovarius litoreus</name>
    <dbReference type="NCBI Taxonomy" id="1155722"/>
    <lineage>
        <taxon>Bacteria</taxon>
        <taxon>Pseudomonadati</taxon>
        <taxon>Pseudomonadota</taxon>
        <taxon>Alphaproteobacteria</taxon>
        <taxon>Rhodobacterales</taxon>
        <taxon>Roseobacteraceae</taxon>
        <taxon>Roseovarius</taxon>
    </lineage>
</organism>
<evidence type="ECO:0000313" key="7">
    <source>
        <dbReference type="EMBL" id="SHL29583.1"/>
    </source>
</evidence>
<feature type="domain" description="Cytochrome c" evidence="6">
    <location>
        <begin position="142"/>
        <end position="240"/>
    </location>
</feature>
<dbReference type="AlphaFoldDB" id="A0A1M6ZGW1"/>
<evidence type="ECO:0000313" key="8">
    <source>
        <dbReference type="Proteomes" id="UP000322545"/>
    </source>
</evidence>
<keyword evidence="5" id="KW-0732">Signal</keyword>
<dbReference type="Proteomes" id="UP000322545">
    <property type="component" value="Unassembled WGS sequence"/>
</dbReference>
<evidence type="ECO:0000256" key="5">
    <source>
        <dbReference type="SAM" id="SignalP"/>
    </source>
</evidence>
<dbReference type="EMBL" id="FRCB01000001">
    <property type="protein sequence ID" value="SHL29583.1"/>
    <property type="molecule type" value="Genomic_DNA"/>
</dbReference>
<evidence type="ECO:0000256" key="4">
    <source>
        <dbReference type="PROSITE-ProRule" id="PRU00433"/>
    </source>
</evidence>
<evidence type="ECO:0000256" key="3">
    <source>
        <dbReference type="ARBA" id="ARBA00023004"/>
    </source>
</evidence>
<evidence type="ECO:0000256" key="2">
    <source>
        <dbReference type="ARBA" id="ARBA00022723"/>
    </source>
</evidence>